<protein>
    <submittedName>
        <fullName evidence="1">Uncharacterized protein</fullName>
    </submittedName>
</protein>
<dbReference type="EMBL" id="MT143605">
    <property type="protein sequence ID" value="QJA98745.1"/>
    <property type="molecule type" value="Genomic_DNA"/>
</dbReference>
<proteinExistence type="predicted"/>
<organism evidence="1">
    <name type="scientific">viral metagenome</name>
    <dbReference type="NCBI Taxonomy" id="1070528"/>
    <lineage>
        <taxon>unclassified sequences</taxon>
        <taxon>metagenomes</taxon>
        <taxon>organismal metagenomes</taxon>
    </lineage>
</organism>
<reference evidence="1" key="1">
    <citation type="submission" date="2020-03" db="EMBL/GenBank/DDBJ databases">
        <title>The deep terrestrial virosphere.</title>
        <authorList>
            <person name="Holmfeldt K."/>
            <person name="Nilsson E."/>
            <person name="Simone D."/>
            <person name="Lopez-Fernandez M."/>
            <person name="Wu X."/>
            <person name="de Brujin I."/>
            <person name="Lundin D."/>
            <person name="Andersson A."/>
            <person name="Bertilsson S."/>
            <person name="Dopson M."/>
        </authorList>
    </citation>
    <scope>NUCLEOTIDE SEQUENCE</scope>
    <source>
        <strain evidence="1">MM171A01610</strain>
    </source>
</reference>
<name>A0A6M3M0Z9_9ZZZZ</name>
<sequence>MPSNLVRITLDKKKTDFTVEYGESHLPGLTSEEEKELEQLNEDLLEYSDFTIAEKLQDEDRQKLMAKKKRLEELTEKKVREYVTWLPIEANLIDTLLIICNPMMRHTYVENLPPELLKKLFEPQMSLNLMPFPVDDAGSLQRIPKVEKPESEPEETPLQGRSVKEVEVIRVVASAKASWGEYVSIKQENGSIIVTPHKFLGDDWGPINLALKKAYGDVWKSMGSGDKSAHWKVE</sequence>
<evidence type="ECO:0000313" key="1">
    <source>
        <dbReference type="EMBL" id="QJA98745.1"/>
    </source>
</evidence>
<dbReference type="AlphaFoldDB" id="A0A6M3M0Z9"/>
<gene>
    <name evidence="1" type="ORF">MM171A01610_0008</name>
</gene>
<accession>A0A6M3M0Z9</accession>